<feature type="compositionally biased region" description="Polar residues" evidence="1">
    <location>
        <begin position="328"/>
        <end position="345"/>
    </location>
</feature>
<evidence type="ECO:0000259" key="2">
    <source>
        <dbReference type="Pfam" id="PF13699"/>
    </source>
</evidence>
<accession>A0A4Z0M9V1</accession>
<reference evidence="3 4" key="1">
    <citation type="submission" date="2019-04" db="EMBL/GenBank/DDBJ databases">
        <title>Taxonomy of novel Haliea sp. from mangrove soil of West Coast of India.</title>
        <authorList>
            <person name="Verma A."/>
            <person name="Kumar P."/>
            <person name="Krishnamurthi S."/>
        </authorList>
    </citation>
    <scope>NUCLEOTIDE SEQUENCE [LARGE SCALE GENOMIC DNA]</scope>
    <source>
        <strain evidence="3 4">SAOS-164</strain>
    </source>
</reference>
<sequence>MPNRTRETGRERESGASQRAGKRRTDAQVHNPAGNQATQRAAHGGNLPPRLQAAYEARSGIDLSDVRVHRNSAEPGLLRAHAVTRGRDIHLAGGAERYLAHETWHAVQQRQGRVSGNATFAGRSLDTNPELEAEAERVASAPLGLSSPVGSLRRAAAPGQVSQLAPNQQGTADPADLIAFVQALEAQGMTNEEILERIQEDHATNAGRYVYTDEHGWVDLRHFGAAAGIASGYGSVAAETLGFGNEVMQWLTEWGDDYRSGFSPEDIPSNAAGGSFGDDYVNGNEALSDSLQRWLDDMGARSQDDPLAGRSSLPETDPSERGGEDRGSSNASRTQSTVSDNQPVNEFTEEWNAGWRALATPGGWYRLFGL</sequence>
<feature type="region of interest" description="Disordered" evidence="1">
    <location>
        <begin position="1"/>
        <end position="47"/>
    </location>
</feature>
<keyword evidence="4" id="KW-1185">Reference proteome</keyword>
<evidence type="ECO:0000313" key="3">
    <source>
        <dbReference type="EMBL" id="TGD76168.1"/>
    </source>
</evidence>
<dbReference type="OrthoDB" id="292792at2"/>
<evidence type="ECO:0000313" key="4">
    <source>
        <dbReference type="Proteomes" id="UP000298050"/>
    </source>
</evidence>
<feature type="domain" description="eCIS core" evidence="2">
    <location>
        <begin position="47"/>
        <end position="112"/>
    </location>
</feature>
<feature type="compositionally biased region" description="Basic and acidic residues" evidence="1">
    <location>
        <begin position="1"/>
        <end position="14"/>
    </location>
</feature>
<dbReference type="EMBL" id="SRLE01000001">
    <property type="protein sequence ID" value="TGD76168.1"/>
    <property type="molecule type" value="Genomic_DNA"/>
</dbReference>
<organism evidence="3 4">
    <name type="scientific">Mangrovimicrobium sediminis</name>
    <dbReference type="NCBI Taxonomy" id="2562682"/>
    <lineage>
        <taxon>Bacteria</taxon>
        <taxon>Pseudomonadati</taxon>
        <taxon>Pseudomonadota</taxon>
        <taxon>Gammaproteobacteria</taxon>
        <taxon>Cellvibrionales</taxon>
        <taxon>Halieaceae</taxon>
        <taxon>Mangrovimicrobium</taxon>
    </lineage>
</organism>
<evidence type="ECO:0000256" key="1">
    <source>
        <dbReference type="SAM" id="MobiDB-lite"/>
    </source>
</evidence>
<gene>
    <name evidence="3" type="ORF">E4634_01065</name>
</gene>
<proteinExistence type="predicted"/>
<protein>
    <submittedName>
        <fullName evidence="3">DUF4157 domain-containing protein</fullName>
    </submittedName>
</protein>
<dbReference type="AlphaFoldDB" id="A0A4Z0M9V1"/>
<comment type="caution">
    <text evidence="3">The sequence shown here is derived from an EMBL/GenBank/DDBJ whole genome shotgun (WGS) entry which is preliminary data.</text>
</comment>
<dbReference type="Pfam" id="PF13699">
    <property type="entry name" value="eCIS_core"/>
    <property type="match status" value="1"/>
</dbReference>
<dbReference type="InterPro" id="IPR025295">
    <property type="entry name" value="eCIS_core_dom"/>
</dbReference>
<feature type="region of interest" description="Disordered" evidence="1">
    <location>
        <begin position="300"/>
        <end position="347"/>
    </location>
</feature>
<feature type="compositionally biased region" description="Basic and acidic residues" evidence="1">
    <location>
        <begin position="318"/>
        <end position="327"/>
    </location>
</feature>
<name>A0A4Z0M9V1_9GAMM</name>
<dbReference type="Proteomes" id="UP000298050">
    <property type="component" value="Unassembled WGS sequence"/>
</dbReference>